<feature type="region of interest" description="Disordered" evidence="1">
    <location>
        <begin position="1"/>
        <end position="34"/>
    </location>
</feature>
<feature type="region of interest" description="Disordered" evidence="1">
    <location>
        <begin position="198"/>
        <end position="247"/>
    </location>
</feature>
<dbReference type="Pfam" id="PF07714">
    <property type="entry name" value="PK_Tyr_Ser-Thr"/>
    <property type="match status" value="1"/>
</dbReference>
<evidence type="ECO:0000256" key="1">
    <source>
        <dbReference type="SAM" id="MobiDB-lite"/>
    </source>
</evidence>
<accession>A0A7J0DJS2</accession>
<comment type="caution">
    <text evidence="3">The sequence shown here is derived from an EMBL/GenBank/DDBJ whole genome shotgun (WGS) entry which is preliminary data.</text>
</comment>
<dbReference type="GO" id="GO:0004672">
    <property type="term" value="F:protein kinase activity"/>
    <property type="evidence" value="ECO:0007669"/>
    <property type="project" value="InterPro"/>
</dbReference>
<dbReference type="SUPFAM" id="SSF56112">
    <property type="entry name" value="Protein kinase-like (PK-like)"/>
    <property type="match status" value="1"/>
</dbReference>
<dbReference type="EMBL" id="BJWL01000255">
    <property type="protein sequence ID" value="GFS36576.1"/>
    <property type="molecule type" value="Genomic_DNA"/>
</dbReference>
<keyword evidence="4" id="KW-1185">Reference proteome</keyword>
<dbReference type="PANTHER" id="PTHR47987:SF11">
    <property type="entry name" value="RECEPTOR-LIKE CYTOSOLIC SERINE_THREONINE-PROTEIN KINASE RBK1 ISOFORM X1"/>
    <property type="match status" value="1"/>
</dbReference>
<dbReference type="Proteomes" id="UP000585474">
    <property type="component" value="Unassembled WGS sequence"/>
</dbReference>
<dbReference type="InterPro" id="IPR046958">
    <property type="entry name" value="RBK1/2/STUNTED"/>
</dbReference>
<feature type="domain" description="Serine-threonine/tyrosine-protein kinase catalytic" evidence="2">
    <location>
        <begin position="88"/>
        <end position="145"/>
    </location>
</feature>
<protein>
    <recommendedName>
        <fullName evidence="2">Serine-threonine/tyrosine-protein kinase catalytic domain-containing protein</fullName>
    </recommendedName>
</protein>
<evidence type="ECO:0000313" key="3">
    <source>
        <dbReference type="EMBL" id="GFS36576.1"/>
    </source>
</evidence>
<name>A0A7J0DJS2_9ERIC</name>
<reference evidence="4" key="1">
    <citation type="submission" date="2019-07" db="EMBL/GenBank/DDBJ databases">
        <title>De Novo Assembly of kiwifruit Actinidia rufa.</title>
        <authorList>
            <person name="Sugita-Konishi S."/>
            <person name="Sato K."/>
            <person name="Mori E."/>
            <person name="Abe Y."/>
            <person name="Kisaki G."/>
            <person name="Hamano K."/>
            <person name="Suezawa K."/>
            <person name="Otani M."/>
            <person name="Fukuda T."/>
            <person name="Manabe T."/>
            <person name="Gomi K."/>
            <person name="Tabuchi M."/>
            <person name="Akimitsu K."/>
            <person name="Kataoka I."/>
        </authorList>
    </citation>
    <scope>NUCLEOTIDE SEQUENCE [LARGE SCALE GENOMIC DNA]</scope>
    <source>
        <strain evidence="4">cv. Fuchu</strain>
    </source>
</reference>
<organism evidence="3 4">
    <name type="scientific">Actinidia rufa</name>
    <dbReference type="NCBI Taxonomy" id="165716"/>
    <lineage>
        <taxon>Eukaryota</taxon>
        <taxon>Viridiplantae</taxon>
        <taxon>Streptophyta</taxon>
        <taxon>Embryophyta</taxon>
        <taxon>Tracheophyta</taxon>
        <taxon>Spermatophyta</taxon>
        <taxon>Magnoliopsida</taxon>
        <taxon>eudicotyledons</taxon>
        <taxon>Gunneridae</taxon>
        <taxon>Pentapetalae</taxon>
        <taxon>asterids</taxon>
        <taxon>Ericales</taxon>
        <taxon>Actinidiaceae</taxon>
        <taxon>Actinidia</taxon>
    </lineage>
</organism>
<dbReference type="InterPro" id="IPR011009">
    <property type="entry name" value="Kinase-like_dom_sf"/>
</dbReference>
<dbReference type="Gene3D" id="3.30.200.20">
    <property type="entry name" value="Phosphorylase Kinase, domain 1"/>
    <property type="match status" value="1"/>
</dbReference>
<evidence type="ECO:0000313" key="4">
    <source>
        <dbReference type="Proteomes" id="UP000585474"/>
    </source>
</evidence>
<dbReference type="PANTHER" id="PTHR47987">
    <property type="entry name" value="OS08G0249100 PROTEIN"/>
    <property type="match status" value="1"/>
</dbReference>
<dbReference type="AlphaFoldDB" id="A0A7J0DJS2"/>
<dbReference type="InterPro" id="IPR001245">
    <property type="entry name" value="Ser-Thr/Tyr_kinase_cat_dom"/>
</dbReference>
<evidence type="ECO:0000259" key="2">
    <source>
        <dbReference type="Pfam" id="PF07714"/>
    </source>
</evidence>
<proteinExistence type="predicted"/>
<gene>
    <name evidence="3" type="ORF">Acr_00g0046770</name>
</gene>
<sequence length="451" mass="49730">MKIGQEGDPKPSFSPTRNPAVRDEQSEFGGSETLEIARHSHEVIQRSKKDEQMPGWPLLYTSSEPVTSTGKGSQKNVGGAVGAALPDGKPVAVKVLKSCKEAWKDFTREVDIMNSLKHKNITPLVGVCVEDNALMSVSDFLSRGNQEDNYTLSDFGLAIRGPTGSLFVTDNDVGVNCKPINSETAKLGPVGGPNIARLPSYEVPSPHLERQTLSPNPLDRGKTSPRNLAKSSPLSSPEPPSEYSSDRPESKYCLLLALGRGRVLRIAISRLHLQTLHLHQNPLYTWKLPLARFSLFFTTPTIAGYSPDGNLSNYVSYISEISFHTHPSEDLAVIRGHGSLLTPFIKRPLPHHLKRPRPGPLLLFVCAGRPLSIQGPVPRRPSNIDYWLLAQISTTTICKWPANTSLSLFVFLTRIPGFSSLAENSLCKTILDDMKFLWLWLGIKLKQKFSP</sequence>